<feature type="transmembrane region" description="Helical" evidence="1">
    <location>
        <begin position="227"/>
        <end position="247"/>
    </location>
</feature>
<feature type="non-terminal residue" evidence="2">
    <location>
        <position position="1"/>
    </location>
</feature>
<keyword evidence="1" id="KW-1133">Transmembrane helix</keyword>
<reference evidence="2" key="1">
    <citation type="journal article" date="2014" name="Front. Microbiol.">
        <title>High frequency of phylogenetically diverse reductive dehalogenase-homologous genes in deep subseafloor sedimentary metagenomes.</title>
        <authorList>
            <person name="Kawai M."/>
            <person name="Futagami T."/>
            <person name="Toyoda A."/>
            <person name="Takaki Y."/>
            <person name="Nishi S."/>
            <person name="Hori S."/>
            <person name="Arai W."/>
            <person name="Tsubouchi T."/>
            <person name="Morono Y."/>
            <person name="Uchiyama I."/>
            <person name="Ito T."/>
            <person name="Fujiyama A."/>
            <person name="Inagaki F."/>
            <person name="Takami H."/>
        </authorList>
    </citation>
    <scope>NUCLEOTIDE SEQUENCE</scope>
    <source>
        <strain evidence="2">Expedition CK06-06</strain>
    </source>
</reference>
<gene>
    <name evidence="2" type="ORF">S03H2_22551</name>
</gene>
<sequence length="248" mass="28229">TQRGILEMNDEQKNVKSSKYFCRECGHQFPKELVKRIEKGIQIFCENCGYKFLLEGVKFRELKEKDLKVKEKKELKEIKQPSPRKPKERKISQRGMVNINNVIQDINKLSYIILIIVSILSLLRIFQLNWIGNDLQFLSIIFESVALFIFGLRVAHFDKNYLAPLIKKGEYNKVGVSAIALGILGCIVYGAGVVLLIKGILLIIYITCDEKNQEFQGYDWGLLIKDSLNSISSYAGASIIILGFASFA</sequence>
<protein>
    <submittedName>
        <fullName evidence="2">Uncharacterized protein</fullName>
    </submittedName>
</protein>
<feature type="transmembrane region" description="Helical" evidence="1">
    <location>
        <begin position="137"/>
        <end position="155"/>
    </location>
</feature>
<evidence type="ECO:0000256" key="1">
    <source>
        <dbReference type="SAM" id="Phobius"/>
    </source>
</evidence>
<keyword evidence="1" id="KW-0812">Transmembrane</keyword>
<evidence type="ECO:0000313" key="2">
    <source>
        <dbReference type="EMBL" id="GAH37783.1"/>
    </source>
</evidence>
<keyword evidence="1" id="KW-0472">Membrane</keyword>
<feature type="transmembrane region" description="Helical" evidence="1">
    <location>
        <begin position="176"/>
        <end position="207"/>
    </location>
</feature>
<proteinExistence type="predicted"/>
<organism evidence="2">
    <name type="scientific">marine sediment metagenome</name>
    <dbReference type="NCBI Taxonomy" id="412755"/>
    <lineage>
        <taxon>unclassified sequences</taxon>
        <taxon>metagenomes</taxon>
        <taxon>ecological metagenomes</taxon>
    </lineage>
</organism>
<feature type="non-terminal residue" evidence="2">
    <location>
        <position position="248"/>
    </location>
</feature>
<dbReference type="AlphaFoldDB" id="X1GXP0"/>
<name>X1GXP0_9ZZZZ</name>
<dbReference type="EMBL" id="BARU01012159">
    <property type="protein sequence ID" value="GAH37783.1"/>
    <property type="molecule type" value="Genomic_DNA"/>
</dbReference>
<comment type="caution">
    <text evidence="2">The sequence shown here is derived from an EMBL/GenBank/DDBJ whole genome shotgun (WGS) entry which is preliminary data.</text>
</comment>
<accession>X1GXP0</accession>
<feature type="transmembrane region" description="Helical" evidence="1">
    <location>
        <begin position="109"/>
        <end position="131"/>
    </location>
</feature>